<evidence type="ECO:0000313" key="2">
    <source>
        <dbReference type="Proteomes" id="UP000199645"/>
    </source>
</evidence>
<reference evidence="1 2" key="1">
    <citation type="submission" date="2016-10" db="EMBL/GenBank/DDBJ databases">
        <authorList>
            <person name="de Groot N.N."/>
        </authorList>
    </citation>
    <scope>NUCLEOTIDE SEQUENCE [LARGE SCALE GENOMIC DNA]</scope>
    <source>
        <strain evidence="1 2">DSM 43019</strain>
    </source>
</reference>
<keyword evidence="2" id="KW-1185">Reference proteome</keyword>
<dbReference type="EMBL" id="FONV01000005">
    <property type="protein sequence ID" value="SFF06668.1"/>
    <property type="molecule type" value="Genomic_DNA"/>
</dbReference>
<protein>
    <submittedName>
        <fullName evidence="1">Uncharacterized protein</fullName>
    </submittedName>
</protein>
<dbReference type="STRING" id="35752.SAMN05421541_105538"/>
<organism evidence="1 2">
    <name type="scientific">Actinoplanes philippinensis</name>
    <dbReference type="NCBI Taxonomy" id="35752"/>
    <lineage>
        <taxon>Bacteria</taxon>
        <taxon>Bacillati</taxon>
        <taxon>Actinomycetota</taxon>
        <taxon>Actinomycetes</taxon>
        <taxon>Micromonosporales</taxon>
        <taxon>Micromonosporaceae</taxon>
        <taxon>Actinoplanes</taxon>
    </lineage>
</organism>
<name>A0A1I2FPG4_9ACTN</name>
<dbReference type="Proteomes" id="UP000199645">
    <property type="component" value="Unassembled WGS sequence"/>
</dbReference>
<gene>
    <name evidence="1" type="ORF">SAMN05421541_105538</name>
</gene>
<evidence type="ECO:0000313" key="1">
    <source>
        <dbReference type="EMBL" id="SFF06668.1"/>
    </source>
</evidence>
<dbReference type="AlphaFoldDB" id="A0A1I2FPG4"/>
<sequence length="38" mass="3904">MIMRKRGTLLVVAAAAVRVRALGDSITTGPGRPRSGPA</sequence>
<accession>A0A1I2FPG4</accession>
<proteinExistence type="predicted"/>